<dbReference type="Proteomes" id="UP000199681">
    <property type="component" value="Unassembled WGS sequence"/>
</dbReference>
<keyword evidence="5" id="KW-1185">Reference proteome</keyword>
<organism evidence="4 6">
    <name type="scientific">Cryobacterium levicorallinum</name>
    <dbReference type="NCBI Taxonomy" id="995038"/>
    <lineage>
        <taxon>Bacteria</taxon>
        <taxon>Bacillati</taxon>
        <taxon>Actinomycetota</taxon>
        <taxon>Actinomycetes</taxon>
        <taxon>Micrococcales</taxon>
        <taxon>Microbacteriaceae</taxon>
        <taxon>Cryobacterium</taxon>
    </lineage>
</organism>
<keyword evidence="2" id="KW-0472">Membrane</keyword>
<proteinExistence type="predicted"/>
<dbReference type="EMBL" id="SOFE01000019">
    <property type="protein sequence ID" value="TFB84211.1"/>
    <property type="molecule type" value="Genomic_DNA"/>
</dbReference>
<accession>A0A1I3EHX0</accession>
<evidence type="ECO:0000256" key="1">
    <source>
        <dbReference type="SAM" id="MobiDB-lite"/>
    </source>
</evidence>
<evidence type="ECO:0000313" key="6">
    <source>
        <dbReference type="Proteomes" id="UP000297963"/>
    </source>
</evidence>
<gene>
    <name evidence="4" type="ORF">E3O11_09940</name>
    <name evidence="3" type="ORF">SAMN05216274_12624</name>
</gene>
<name>A0A1I3EHX0_9MICO</name>
<dbReference type="AlphaFoldDB" id="A0A1I3EHX0"/>
<keyword evidence="2" id="KW-0812">Transmembrane</keyword>
<keyword evidence="2" id="KW-1133">Transmembrane helix</keyword>
<feature type="compositionally biased region" description="Basic and acidic residues" evidence="1">
    <location>
        <begin position="129"/>
        <end position="141"/>
    </location>
</feature>
<reference evidence="4 6" key="2">
    <citation type="submission" date="2019-03" db="EMBL/GenBank/DDBJ databases">
        <title>Genomics of glacier-inhabiting Cryobacterium strains.</title>
        <authorList>
            <person name="Liu Q."/>
            <person name="Xin Y.-H."/>
        </authorList>
    </citation>
    <scope>NUCLEOTIDE SEQUENCE [LARGE SCALE GENOMIC DNA]</scope>
    <source>
        <strain evidence="4 6">Hh34</strain>
    </source>
</reference>
<dbReference type="STRING" id="995038.SAMN05216274_12624"/>
<dbReference type="EMBL" id="FOPW01000026">
    <property type="protein sequence ID" value="SFH98584.1"/>
    <property type="molecule type" value="Genomic_DNA"/>
</dbReference>
<protein>
    <submittedName>
        <fullName evidence="4">Uncharacterized protein</fullName>
    </submittedName>
</protein>
<dbReference type="Proteomes" id="UP000297963">
    <property type="component" value="Unassembled WGS sequence"/>
</dbReference>
<evidence type="ECO:0000313" key="5">
    <source>
        <dbReference type="Proteomes" id="UP000199681"/>
    </source>
</evidence>
<evidence type="ECO:0000313" key="4">
    <source>
        <dbReference type="EMBL" id="TFB84211.1"/>
    </source>
</evidence>
<evidence type="ECO:0000256" key="2">
    <source>
        <dbReference type="SAM" id="Phobius"/>
    </source>
</evidence>
<sequence>MFSDLQTWSTRRWIIAAPVAAAAFIAFVTGYAPRADDADGALWWTVAATTLGASLIGLIVASYIGTPIGADATLCDTRWPALGLIALYLTTEARSLDPIVSGAARPALATAALALLIWALRERLVSERRAATRRESSKSTEGEVCTTCTPLFPRSRKVGPRPITLPPTARTGQDTQP</sequence>
<dbReference type="RefSeq" id="WP_134495520.1">
    <property type="nucleotide sequence ID" value="NZ_BKAC01000032.1"/>
</dbReference>
<feature type="transmembrane region" description="Helical" evidence="2">
    <location>
        <begin position="12"/>
        <end position="32"/>
    </location>
</feature>
<feature type="transmembrane region" description="Helical" evidence="2">
    <location>
        <begin position="41"/>
        <end position="64"/>
    </location>
</feature>
<comment type="caution">
    <text evidence="4">The sequence shown here is derived from an EMBL/GenBank/DDBJ whole genome shotgun (WGS) entry which is preliminary data.</text>
</comment>
<evidence type="ECO:0000313" key="3">
    <source>
        <dbReference type="EMBL" id="SFH98584.1"/>
    </source>
</evidence>
<feature type="region of interest" description="Disordered" evidence="1">
    <location>
        <begin position="129"/>
        <end position="177"/>
    </location>
</feature>
<reference evidence="3 5" key="1">
    <citation type="submission" date="2016-10" db="EMBL/GenBank/DDBJ databases">
        <authorList>
            <person name="Varghese N."/>
            <person name="Submissions S."/>
        </authorList>
    </citation>
    <scope>NUCLEOTIDE SEQUENCE [LARGE SCALE GENOMIC DNA]</scope>
    <source>
        <strain evidence="3 5">GMCC 1.11211</strain>
    </source>
</reference>